<dbReference type="PANTHER" id="PTHR34294">
    <property type="entry name" value="TRANSCRIPTIONAL REGULATOR-RELATED"/>
    <property type="match status" value="1"/>
</dbReference>
<proteinExistence type="inferred from homology"/>
<gene>
    <name evidence="7" type="ORF">SAMN04488112_10241</name>
</gene>
<evidence type="ECO:0000313" key="8">
    <source>
        <dbReference type="Proteomes" id="UP000199387"/>
    </source>
</evidence>
<dbReference type="InterPro" id="IPR036388">
    <property type="entry name" value="WH-like_DNA-bd_sf"/>
</dbReference>
<dbReference type="Gene3D" id="3.40.50.1360">
    <property type="match status" value="1"/>
</dbReference>
<accession>A0A1G6I447</accession>
<dbReference type="InterPro" id="IPR037171">
    <property type="entry name" value="NagB/RpiA_transferase-like"/>
</dbReference>
<evidence type="ECO:0000313" key="7">
    <source>
        <dbReference type="EMBL" id="SDC01221.1"/>
    </source>
</evidence>
<dbReference type="SUPFAM" id="SSF100950">
    <property type="entry name" value="NagB/RpiA/CoA transferase-like"/>
    <property type="match status" value="1"/>
</dbReference>
<keyword evidence="3" id="KW-0238">DNA-binding</keyword>
<evidence type="ECO:0000256" key="4">
    <source>
        <dbReference type="ARBA" id="ARBA00023163"/>
    </source>
</evidence>
<dbReference type="AlphaFoldDB" id="A0A1G6I447"/>
<reference evidence="7 8" key="1">
    <citation type="submission" date="2016-10" db="EMBL/GenBank/DDBJ databases">
        <authorList>
            <person name="de Groot N.N."/>
        </authorList>
    </citation>
    <scope>NUCLEOTIDE SEQUENCE [LARGE SCALE GENOMIC DNA]</scope>
    <source>
        <strain evidence="7 8">DSM 45514</strain>
    </source>
</reference>
<dbReference type="GO" id="GO:0003677">
    <property type="term" value="F:DNA binding"/>
    <property type="evidence" value="ECO:0007669"/>
    <property type="project" value="UniProtKB-KW"/>
</dbReference>
<dbReference type="Proteomes" id="UP000199387">
    <property type="component" value="Unassembled WGS sequence"/>
</dbReference>
<keyword evidence="4" id="KW-0804">Transcription</keyword>
<evidence type="ECO:0000259" key="5">
    <source>
        <dbReference type="Pfam" id="PF04198"/>
    </source>
</evidence>
<dbReference type="InterPro" id="IPR048715">
    <property type="entry name" value="CggR_N"/>
</dbReference>
<dbReference type="STRING" id="1236220.SAMN04488112_10241"/>
<dbReference type="GO" id="GO:0030246">
    <property type="term" value="F:carbohydrate binding"/>
    <property type="evidence" value="ECO:0007669"/>
    <property type="project" value="InterPro"/>
</dbReference>
<protein>
    <submittedName>
        <fullName evidence="7">Central glycolytic genes regulator</fullName>
    </submittedName>
</protein>
<dbReference type="InterPro" id="IPR007324">
    <property type="entry name" value="Sugar-bd_dom_put"/>
</dbReference>
<evidence type="ECO:0000259" key="6">
    <source>
        <dbReference type="Pfam" id="PF21715"/>
    </source>
</evidence>
<feature type="domain" description="Sugar-binding" evidence="5">
    <location>
        <begin position="91"/>
        <end position="338"/>
    </location>
</feature>
<dbReference type="PANTHER" id="PTHR34294:SF5">
    <property type="entry name" value="CENTRAL GLYCOLYTIC GENES REGULATOR"/>
    <property type="match status" value="1"/>
</dbReference>
<dbReference type="EMBL" id="FMZA01000002">
    <property type="protein sequence ID" value="SDC01221.1"/>
    <property type="molecule type" value="Genomic_DNA"/>
</dbReference>
<dbReference type="RefSeq" id="WP_091565911.1">
    <property type="nucleotide sequence ID" value="NZ_FMZA01000002.1"/>
</dbReference>
<sequence>MKSMLELQTRLVPDLLDVMRKRYEVLRYLQLMQPVGRRNLATALGMTERVLRSEVNFLKDRGLVRVESVGMQVTPTGQDLLSDLEPFINEMMGITELERGLARVLDLQQAVVIPGDSDHSDSVKKEMGRAGARLLKQTAQPDQVVAVGGGTTVAAVARMMTASTVLKDTTFVPARGGLGEAVELEANYLASLMAQKAGGRYRLMHVPEQLSAEAHDTLVREPHIQEVLRLLRSARIVVHGIGDATTMAARRKSPPALLAELERKGAVGEAFGFYFDRAGSIVHRGRSIGLSFEDLKNVDTAIAIAGGAGKAEAVAAVCSVSRCDILITDEAAARAILKKVG</sequence>
<keyword evidence="8" id="KW-1185">Reference proteome</keyword>
<dbReference type="Pfam" id="PF04198">
    <property type="entry name" value="Sugar-bind"/>
    <property type="match status" value="1"/>
</dbReference>
<evidence type="ECO:0000256" key="2">
    <source>
        <dbReference type="ARBA" id="ARBA00023015"/>
    </source>
</evidence>
<keyword evidence="2" id="KW-0805">Transcription regulation</keyword>
<dbReference type="InterPro" id="IPR036390">
    <property type="entry name" value="WH_DNA-bd_sf"/>
</dbReference>
<dbReference type="InterPro" id="IPR051054">
    <property type="entry name" value="SorC_transcr_regulators"/>
</dbReference>
<feature type="domain" description="CggR N-terminal DNA binding" evidence="6">
    <location>
        <begin position="18"/>
        <end position="88"/>
    </location>
</feature>
<dbReference type="SUPFAM" id="SSF46785">
    <property type="entry name" value="Winged helix' DNA-binding domain"/>
    <property type="match status" value="1"/>
</dbReference>
<evidence type="ECO:0000256" key="1">
    <source>
        <dbReference type="ARBA" id="ARBA00010466"/>
    </source>
</evidence>
<dbReference type="Gene3D" id="1.10.10.10">
    <property type="entry name" value="Winged helix-like DNA-binding domain superfamily/Winged helix DNA-binding domain"/>
    <property type="match status" value="1"/>
</dbReference>
<evidence type="ECO:0000256" key="3">
    <source>
        <dbReference type="ARBA" id="ARBA00023125"/>
    </source>
</evidence>
<dbReference type="Pfam" id="PF21715">
    <property type="entry name" value="CggR_N"/>
    <property type="match status" value="1"/>
</dbReference>
<comment type="similarity">
    <text evidence="1">Belongs to the SorC transcriptional regulatory family.</text>
</comment>
<organism evidence="7 8">
    <name type="scientific">Melghirimyces thermohalophilus</name>
    <dbReference type="NCBI Taxonomy" id="1236220"/>
    <lineage>
        <taxon>Bacteria</taxon>
        <taxon>Bacillati</taxon>
        <taxon>Bacillota</taxon>
        <taxon>Bacilli</taxon>
        <taxon>Bacillales</taxon>
        <taxon>Thermoactinomycetaceae</taxon>
        <taxon>Melghirimyces</taxon>
    </lineage>
</organism>
<name>A0A1G6I447_9BACL</name>
<dbReference type="OrthoDB" id="9793820at2"/>